<gene>
    <name evidence="3" type="ORF">EBM89_03925</name>
</gene>
<dbReference type="Pfam" id="PF00874">
    <property type="entry name" value="PRD"/>
    <property type="match status" value="2"/>
</dbReference>
<proteinExistence type="predicted"/>
<dbReference type="InterPro" id="IPR050661">
    <property type="entry name" value="BglG_antiterminators"/>
</dbReference>
<dbReference type="Pfam" id="PF03123">
    <property type="entry name" value="CAT_RBD"/>
    <property type="match status" value="1"/>
</dbReference>
<dbReference type="EMBL" id="RFFI01000013">
    <property type="protein sequence ID" value="RMI13566.1"/>
    <property type="molecule type" value="Genomic_DNA"/>
</dbReference>
<dbReference type="SUPFAM" id="SSF63520">
    <property type="entry name" value="PTS-regulatory domain, PRD"/>
    <property type="match status" value="2"/>
</dbReference>
<protein>
    <submittedName>
        <fullName evidence="3">PRD domain-containing protein</fullName>
    </submittedName>
</protein>
<feature type="domain" description="PRD" evidence="2">
    <location>
        <begin position="201"/>
        <end position="311"/>
    </location>
</feature>
<sequence length="311" mass="33905">MIGHVGLRRPGHAPGRRRTRALARVGRGARVRVTKVFNNNVLLATDDAGTDVVLMGKGLGFQTHTGDPVRTQDVERTFVAGGGTTPERIVAFVEEIPAEDIDLTEQIVAQARDVLGEHITGHLVVPLADHISFALRRAREDVQITYPLQWEVLHLYPREVAFARQALDLVRTATGVELPALEAVPLALHFVNAQFGAGELSRTVEMTEVFGAVLGIVETHLGVPLDQESLDVARFITHLRYLFVRQQRGESAPDMQGVLLDAVRGQHPLAVAAAVDVQGLLRERYDWTVTGDEVLYLALHVARLAGAVGAT</sequence>
<organism evidence="3 4">
    <name type="scientific">Cellulomonas triticagri</name>
    <dbReference type="NCBI Taxonomy" id="2483352"/>
    <lineage>
        <taxon>Bacteria</taxon>
        <taxon>Bacillati</taxon>
        <taxon>Actinomycetota</taxon>
        <taxon>Actinomycetes</taxon>
        <taxon>Micrococcales</taxon>
        <taxon>Cellulomonadaceae</taxon>
        <taxon>Cellulomonas</taxon>
    </lineage>
</organism>
<evidence type="ECO:0000313" key="4">
    <source>
        <dbReference type="Proteomes" id="UP000269289"/>
    </source>
</evidence>
<dbReference type="PROSITE" id="PS51372">
    <property type="entry name" value="PRD_2"/>
    <property type="match status" value="2"/>
</dbReference>
<dbReference type="PANTHER" id="PTHR30185:SF15">
    <property type="entry name" value="CRYPTIC BETA-GLUCOSIDE BGL OPERON ANTITERMINATOR"/>
    <property type="match status" value="1"/>
</dbReference>
<evidence type="ECO:0000313" key="3">
    <source>
        <dbReference type="EMBL" id="RMI13566.1"/>
    </source>
</evidence>
<name>A0A3M2JMR4_9CELL</name>
<dbReference type="Gene3D" id="1.10.1790.10">
    <property type="entry name" value="PRD domain"/>
    <property type="match status" value="2"/>
</dbReference>
<dbReference type="SUPFAM" id="SSF50151">
    <property type="entry name" value="SacY-like RNA-binding domain"/>
    <property type="match status" value="1"/>
</dbReference>
<reference evidence="3 4" key="1">
    <citation type="submission" date="2018-10" db="EMBL/GenBank/DDBJ databases">
        <title>Isolation, diversity and antifungal activity of actinobacteria from wheat.</title>
        <authorList>
            <person name="Han C."/>
        </authorList>
    </citation>
    <scope>NUCLEOTIDE SEQUENCE [LARGE SCALE GENOMIC DNA]</scope>
    <source>
        <strain evidence="3 4">NEAU-YY56</strain>
    </source>
</reference>
<dbReference type="SMART" id="SM01061">
    <property type="entry name" value="CAT_RBD"/>
    <property type="match status" value="1"/>
</dbReference>
<evidence type="ECO:0000259" key="2">
    <source>
        <dbReference type="PROSITE" id="PS51372"/>
    </source>
</evidence>
<dbReference type="Proteomes" id="UP000269289">
    <property type="component" value="Unassembled WGS sequence"/>
</dbReference>
<evidence type="ECO:0000256" key="1">
    <source>
        <dbReference type="ARBA" id="ARBA00022737"/>
    </source>
</evidence>
<dbReference type="AlphaFoldDB" id="A0A3M2JMR4"/>
<dbReference type="PANTHER" id="PTHR30185">
    <property type="entry name" value="CRYPTIC BETA-GLUCOSIDE BGL OPERON ANTITERMINATOR"/>
    <property type="match status" value="1"/>
</dbReference>
<dbReference type="GO" id="GO:0003723">
    <property type="term" value="F:RNA binding"/>
    <property type="evidence" value="ECO:0007669"/>
    <property type="project" value="InterPro"/>
</dbReference>
<comment type="caution">
    <text evidence="3">The sequence shown here is derived from an EMBL/GenBank/DDBJ whole genome shotgun (WGS) entry which is preliminary data.</text>
</comment>
<dbReference type="GO" id="GO:0006355">
    <property type="term" value="P:regulation of DNA-templated transcription"/>
    <property type="evidence" value="ECO:0007669"/>
    <property type="project" value="InterPro"/>
</dbReference>
<dbReference type="InterPro" id="IPR036650">
    <property type="entry name" value="CAT_RNA-bd_dom_sf"/>
</dbReference>
<dbReference type="InterPro" id="IPR036634">
    <property type="entry name" value="PRD_sf"/>
</dbReference>
<dbReference type="InterPro" id="IPR011608">
    <property type="entry name" value="PRD"/>
</dbReference>
<accession>A0A3M2JMR4</accession>
<dbReference type="Gene3D" id="2.30.24.10">
    <property type="entry name" value="CAT RNA-binding domain"/>
    <property type="match status" value="1"/>
</dbReference>
<keyword evidence="1" id="KW-0677">Repeat</keyword>
<dbReference type="InterPro" id="IPR004341">
    <property type="entry name" value="CAT_RNA-bd_dom"/>
</dbReference>
<keyword evidence="4" id="KW-1185">Reference proteome</keyword>
<feature type="domain" description="PRD" evidence="2">
    <location>
        <begin position="95"/>
        <end position="200"/>
    </location>
</feature>